<dbReference type="InterPro" id="IPR040202">
    <property type="entry name" value="Brl1/Brr6"/>
</dbReference>
<feature type="transmembrane region" description="Helical" evidence="2">
    <location>
        <begin position="309"/>
        <end position="330"/>
    </location>
</feature>
<feature type="compositionally biased region" description="Polar residues" evidence="1">
    <location>
        <begin position="258"/>
        <end position="269"/>
    </location>
</feature>
<name>A0AAV5RI47_STABA</name>
<comment type="caution">
    <text evidence="4">The sequence shown here is derived from an EMBL/GenBank/DDBJ whole genome shotgun (WGS) entry which is preliminary data.</text>
</comment>
<feature type="domain" description="Brl1/Brr6" evidence="3">
    <location>
        <begin position="303"/>
        <end position="436"/>
    </location>
</feature>
<evidence type="ECO:0000256" key="2">
    <source>
        <dbReference type="SAM" id="Phobius"/>
    </source>
</evidence>
<feature type="region of interest" description="Disordered" evidence="1">
    <location>
        <begin position="444"/>
        <end position="509"/>
    </location>
</feature>
<feature type="compositionally biased region" description="Polar residues" evidence="1">
    <location>
        <begin position="444"/>
        <end position="469"/>
    </location>
</feature>
<protein>
    <submittedName>
        <fullName evidence="4">Brr6 protein</fullName>
    </submittedName>
</protein>
<dbReference type="SMART" id="SM01042">
    <property type="entry name" value="Brr6_like_C_C"/>
    <property type="match status" value="1"/>
</dbReference>
<keyword evidence="5" id="KW-1185">Reference proteome</keyword>
<dbReference type="PANTHER" id="PTHR28136:SF1">
    <property type="entry name" value="NUCLEUS EXPORT PROTEIN BRL1"/>
    <property type="match status" value="1"/>
</dbReference>
<dbReference type="GO" id="GO:0006998">
    <property type="term" value="P:nuclear envelope organization"/>
    <property type="evidence" value="ECO:0007669"/>
    <property type="project" value="InterPro"/>
</dbReference>
<keyword evidence="2" id="KW-0812">Transmembrane</keyword>
<dbReference type="GO" id="GO:0031965">
    <property type="term" value="C:nuclear membrane"/>
    <property type="evidence" value="ECO:0007669"/>
    <property type="project" value="InterPro"/>
</dbReference>
<reference evidence="4 5" key="1">
    <citation type="journal article" date="2023" name="Elife">
        <title>Identification of key yeast species and microbe-microbe interactions impacting larval growth of Drosophila in the wild.</title>
        <authorList>
            <person name="Mure A."/>
            <person name="Sugiura Y."/>
            <person name="Maeda R."/>
            <person name="Honda K."/>
            <person name="Sakurai N."/>
            <person name="Takahashi Y."/>
            <person name="Watada M."/>
            <person name="Katoh T."/>
            <person name="Gotoh A."/>
            <person name="Gotoh Y."/>
            <person name="Taniguchi I."/>
            <person name="Nakamura K."/>
            <person name="Hayashi T."/>
            <person name="Katayama T."/>
            <person name="Uemura T."/>
            <person name="Hattori Y."/>
        </authorList>
    </citation>
    <scope>NUCLEOTIDE SEQUENCE [LARGE SCALE GENOMIC DNA]</scope>
    <source>
        <strain evidence="4 5">SB-73</strain>
    </source>
</reference>
<feature type="compositionally biased region" description="Basic and acidic residues" evidence="1">
    <location>
        <begin position="270"/>
        <end position="290"/>
    </location>
</feature>
<feature type="compositionally biased region" description="Polar residues" evidence="1">
    <location>
        <begin position="1"/>
        <end position="11"/>
    </location>
</feature>
<feature type="region of interest" description="Disordered" evidence="1">
    <location>
        <begin position="198"/>
        <end position="290"/>
    </location>
</feature>
<dbReference type="AlphaFoldDB" id="A0AAV5RI47"/>
<feature type="compositionally biased region" description="Polar residues" evidence="1">
    <location>
        <begin position="483"/>
        <end position="493"/>
    </location>
</feature>
<accession>A0AAV5RI47</accession>
<evidence type="ECO:0000313" key="5">
    <source>
        <dbReference type="Proteomes" id="UP001362899"/>
    </source>
</evidence>
<gene>
    <name evidence="4" type="ORF">DASB73_017860</name>
</gene>
<proteinExistence type="predicted"/>
<evidence type="ECO:0000256" key="1">
    <source>
        <dbReference type="SAM" id="MobiDB-lite"/>
    </source>
</evidence>
<dbReference type="Pfam" id="PF10104">
    <property type="entry name" value="Brr6_like_C_C"/>
    <property type="match status" value="1"/>
</dbReference>
<organism evidence="4 5">
    <name type="scientific">Starmerella bacillaris</name>
    <name type="common">Yeast</name>
    <name type="synonym">Candida zemplinina</name>
    <dbReference type="NCBI Taxonomy" id="1247836"/>
    <lineage>
        <taxon>Eukaryota</taxon>
        <taxon>Fungi</taxon>
        <taxon>Dikarya</taxon>
        <taxon>Ascomycota</taxon>
        <taxon>Saccharomycotina</taxon>
        <taxon>Dipodascomycetes</taxon>
        <taxon>Dipodascales</taxon>
        <taxon>Trichomonascaceae</taxon>
        <taxon>Starmerella</taxon>
    </lineage>
</organism>
<dbReference type="GO" id="GO:0055088">
    <property type="term" value="P:lipid homeostasis"/>
    <property type="evidence" value="ECO:0007669"/>
    <property type="project" value="InterPro"/>
</dbReference>
<keyword evidence="2" id="KW-0472">Membrane</keyword>
<dbReference type="Proteomes" id="UP001362899">
    <property type="component" value="Unassembled WGS sequence"/>
</dbReference>
<sequence>MSPTAKSSGSPTKRVEFSRGTSRVTADPAALRSNALFARKFVSPKKVRASNLYYKKNLSSPANIIGSANSSTTSFMNTDTSENTLNSFDQGTNSFFSSSSTPSSANLQTKVAVKEEEEVWIDIEPKSRKDTLRSQINVPKLKPPTDDIPDLSKASPVESDRTNQTNASSAGNSTSFFAFSPSVLGANVFRKIGSETKKLRSSPWLRSSSNDAEDSDSTFRGEADNANNKNSKSARHVLSENSRRTGSNGSPKAKRRLSTQMSLFTSKTDQTSEKSNKGEADNSNRRDERHKTFWRDPSTPALLAMYVQVGYNAVMVALLLYGIGMFYVTVRNDVNMKVEEYSVDIVNEIAHCSYEYVRNGCEPSKRVPAIEAACRQWERCMQRVPEEVGRARVSAETFGGIIESFLKPIGIKSMIFLVSVFAGSFLLINSVFASRIGPRFSNVYTDTSSHNQQGPKAPEQTTESQNGNPTPNPPGHSHLNGPLQGSGQMSFQIPTQPPTPLPTPVNQRYTYGPSNSFMYTPSHLQSPQMGQPIHANLQSSPIQRQYMNFPY</sequence>
<dbReference type="InterPro" id="IPR018767">
    <property type="entry name" value="Brl1/Brr6_dom"/>
</dbReference>
<dbReference type="EMBL" id="BTGC01000003">
    <property type="protein sequence ID" value="GMM50828.1"/>
    <property type="molecule type" value="Genomic_DNA"/>
</dbReference>
<feature type="compositionally biased region" description="Polar residues" evidence="1">
    <location>
        <begin position="162"/>
        <end position="174"/>
    </location>
</feature>
<evidence type="ECO:0000259" key="3">
    <source>
        <dbReference type="SMART" id="SM01042"/>
    </source>
</evidence>
<keyword evidence="2" id="KW-1133">Transmembrane helix</keyword>
<feature type="region of interest" description="Disordered" evidence="1">
    <location>
        <begin position="1"/>
        <end position="25"/>
    </location>
</feature>
<evidence type="ECO:0000313" key="4">
    <source>
        <dbReference type="EMBL" id="GMM50828.1"/>
    </source>
</evidence>
<feature type="transmembrane region" description="Helical" evidence="2">
    <location>
        <begin position="414"/>
        <end position="432"/>
    </location>
</feature>
<feature type="region of interest" description="Disordered" evidence="1">
    <location>
        <begin position="131"/>
        <end position="174"/>
    </location>
</feature>
<dbReference type="PANTHER" id="PTHR28136">
    <property type="entry name" value="NUCLEUS EXPORT PROTEIN BRR6"/>
    <property type="match status" value="1"/>
</dbReference>